<keyword evidence="9 11" id="KW-0739">Sodium transport</keyword>
<organism evidence="13 14">
    <name type="scientific">Batillaria attramentaria</name>
    <dbReference type="NCBI Taxonomy" id="370345"/>
    <lineage>
        <taxon>Eukaryota</taxon>
        <taxon>Metazoa</taxon>
        <taxon>Spiralia</taxon>
        <taxon>Lophotrochozoa</taxon>
        <taxon>Mollusca</taxon>
        <taxon>Gastropoda</taxon>
        <taxon>Caenogastropoda</taxon>
        <taxon>Sorbeoconcha</taxon>
        <taxon>Cerithioidea</taxon>
        <taxon>Batillariidae</taxon>
        <taxon>Batillaria</taxon>
    </lineage>
</organism>
<evidence type="ECO:0000256" key="7">
    <source>
        <dbReference type="ARBA" id="ARBA00023065"/>
    </source>
</evidence>
<dbReference type="PRINTS" id="PR01078">
    <property type="entry name" value="AMINACHANNEL"/>
</dbReference>
<evidence type="ECO:0000256" key="9">
    <source>
        <dbReference type="ARBA" id="ARBA00023201"/>
    </source>
</evidence>
<evidence type="ECO:0000256" key="5">
    <source>
        <dbReference type="ARBA" id="ARBA00022989"/>
    </source>
</evidence>
<dbReference type="Pfam" id="PF00858">
    <property type="entry name" value="ASC"/>
    <property type="match status" value="1"/>
</dbReference>
<gene>
    <name evidence="13" type="ORF">BaRGS_00031425</name>
</gene>
<evidence type="ECO:0000256" key="1">
    <source>
        <dbReference type="ARBA" id="ARBA00004141"/>
    </source>
</evidence>
<keyword evidence="8" id="KW-0472">Membrane</keyword>
<dbReference type="AlphaFoldDB" id="A0ABD0JRP9"/>
<evidence type="ECO:0000313" key="13">
    <source>
        <dbReference type="EMBL" id="KAK7477360.1"/>
    </source>
</evidence>
<comment type="similarity">
    <text evidence="11">Belongs to the amiloride-sensitive sodium channel (TC 1.A.6) family.</text>
</comment>
<dbReference type="PANTHER" id="PTHR11690">
    <property type="entry name" value="AMILORIDE-SENSITIVE SODIUM CHANNEL-RELATED"/>
    <property type="match status" value="1"/>
</dbReference>
<keyword evidence="7 11" id="KW-0406">Ion transport</keyword>
<dbReference type="GO" id="GO:0005272">
    <property type="term" value="F:sodium channel activity"/>
    <property type="evidence" value="ECO:0007669"/>
    <property type="project" value="UniProtKB-KW"/>
</dbReference>
<keyword evidence="14" id="KW-1185">Reference proteome</keyword>
<accession>A0ABD0JRP9</accession>
<keyword evidence="2 11" id="KW-0813">Transport</keyword>
<keyword evidence="10 11" id="KW-0407">Ion channel</keyword>
<keyword evidence="3 11" id="KW-0894">Sodium channel</keyword>
<evidence type="ECO:0000256" key="10">
    <source>
        <dbReference type="ARBA" id="ARBA00023303"/>
    </source>
</evidence>
<dbReference type="Gene3D" id="2.60.470.10">
    <property type="entry name" value="Acid-sensing ion channels like domains"/>
    <property type="match status" value="1"/>
</dbReference>
<evidence type="ECO:0000256" key="6">
    <source>
        <dbReference type="ARBA" id="ARBA00023053"/>
    </source>
</evidence>
<feature type="region of interest" description="Disordered" evidence="12">
    <location>
        <begin position="1"/>
        <end position="60"/>
    </location>
</feature>
<dbReference type="InterPro" id="IPR001873">
    <property type="entry name" value="ENaC"/>
</dbReference>
<keyword evidence="4 11" id="KW-0812">Transmembrane</keyword>
<evidence type="ECO:0000256" key="8">
    <source>
        <dbReference type="ARBA" id="ARBA00023136"/>
    </source>
</evidence>
<dbReference type="Proteomes" id="UP001519460">
    <property type="component" value="Unassembled WGS sequence"/>
</dbReference>
<comment type="caution">
    <text evidence="13">The sequence shown here is derived from an EMBL/GenBank/DDBJ whole genome shotgun (WGS) entry which is preliminary data.</text>
</comment>
<name>A0ABD0JRP9_9CAEN</name>
<evidence type="ECO:0000313" key="14">
    <source>
        <dbReference type="Proteomes" id="UP001519460"/>
    </source>
</evidence>
<proteinExistence type="inferred from homology"/>
<evidence type="ECO:0000256" key="4">
    <source>
        <dbReference type="ARBA" id="ARBA00022692"/>
    </source>
</evidence>
<evidence type="ECO:0000256" key="3">
    <source>
        <dbReference type="ARBA" id="ARBA00022461"/>
    </source>
</evidence>
<protein>
    <submittedName>
        <fullName evidence="13">Uncharacterized protein</fullName>
    </submittedName>
</protein>
<sequence length="617" mass="68773">MASGGSDEISQSVKAGTKGPSPSGTTDDIASPSQVKLGEANVAQPPNAHNPGRQDGEGKKPDGRDLCWRCFLNFVLLLTLCHLFKNRTPEDFCQRYLLSSIHRDKHASRRCGLSKVGNFFKDVVVTTGCHGCGQVDSAPCRALKCVWGLLYLVALGTAIASVIILSREYKTHPTTTSFELNFAPLQLPAITFCDISPFNFSNVKLVEPRMGCDLQSLLIKPEYRQYRSPECENATYTVNDNLTSLCDRYFWFCEDKQFDDYANYTATKKLTLYESVKENSDNVSEFFTRVWTMQYGNCYTLNTSNMLHHNSGLQNGLDATFYLGNMGMDGPMTKDFMSYGMVVVVHEPGTRPLPETDGFVVGAGLQTQLALEKEIVNLKAGKCGGSEHVKGWEYSRQKECGCTDPFTRTSTPSRQMAACNDVQGFNCTAGIDEKFIEENRANNPYCDCYSPCRESEYNIRNAERKWPEPVLLVFELLSDIGGTVGLWIGASVIGLLEVFEHAFNKINWKSVCRKRSCKSICSDCGECCKSKEDTKRHLCDGDVWCDLPSELVQKASEMLIKRGILDLNESAITEALSKARRGGERESDAENPEQGRIEIDKFLKELFCEREPSDAAA</sequence>
<dbReference type="GO" id="GO:0016020">
    <property type="term" value="C:membrane"/>
    <property type="evidence" value="ECO:0007669"/>
    <property type="project" value="UniProtKB-SubCell"/>
</dbReference>
<keyword evidence="5" id="KW-1133">Transmembrane helix</keyword>
<comment type="subcellular location">
    <subcellularLocation>
        <location evidence="1">Membrane</location>
        <topology evidence="1">Multi-pass membrane protein</topology>
    </subcellularLocation>
</comment>
<evidence type="ECO:0000256" key="2">
    <source>
        <dbReference type="ARBA" id="ARBA00022448"/>
    </source>
</evidence>
<feature type="compositionally biased region" description="Polar residues" evidence="12">
    <location>
        <begin position="8"/>
        <end position="34"/>
    </location>
</feature>
<evidence type="ECO:0000256" key="11">
    <source>
        <dbReference type="RuleBase" id="RU000679"/>
    </source>
</evidence>
<evidence type="ECO:0000256" key="12">
    <source>
        <dbReference type="SAM" id="MobiDB-lite"/>
    </source>
</evidence>
<dbReference type="EMBL" id="JACVVK020000353">
    <property type="protein sequence ID" value="KAK7477360.1"/>
    <property type="molecule type" value="Genomic_DNA"/>
</dbReference>
<keyword evidence="6" id="KW-0915">Sodium</keyword>
<reference evidence="13 14" key="1">
    <citation type="journal article" date="2023" name="Sci. Data">
        <title>Genome assembly of the Korean intertidal mud-creeper Batillaria attramentaria.</title>
        <authorList>
            <person name="Patra A.K."/>
            <person name="Ho P.T."/>
            <person name="Jun S."/>
            <person name="Lee S.J."/>
            <person name="Kim Y."/>
            <person name="Won Y.J."/>
        </authorList>
    </citation>
    <scope>NUCLEOTIDE SEQUENCE [LARGE SCALE GENOMIC DNA]</scope>
    <source>
        <strain evidence="13">Wonlab-2016</strain>
    </source>
</reference>